<keyword evidence="1" id="KW-0732">Signal</keyword>
<feature type="signal peptide" evidence="1">
    <location>
        <begin position="1"/>
        <end position="26"/>
    </location>
</feature>
<keyword evidence="3" id="KW-1185">Reference proteome</keyword>
<sequence length="90" mass="10418">MVKSNNKAKFITLFSLMLFISGFMLAACSQEETEDANKEVIKKVLEHQFTGPDEKFVELVWNPEYKAVVNNKEENKELDKYVEENTVLTL</sequence>
<proteinExistence type="predicted"/>
<accession>A0ABR8R6Q8</accession>
<dbReference type="RefSeq" id="WP_191696658.1">
    <property type="nucleotide sequence ID" value="NZ_JACSQO010000001.1"/>
</dbReference>
<name>A0ABR8R6Q8_9BACI</name>
<gene>
    <name evidence="2" type="ORF">H9650_04415</name>
</gene>
<dbReference type="Proteomes" id="UP000640786">
    <property type="component" value="Unassembled WGS sequence"/>
</dbReference>
<reference evidence="2 3" key="1">
    <citation type="submission" date="2020-08" db="EMBL/GenBank/DDBJ databases">
        <title>A Genomic Blueprint of the Chicken Gut Microbiome.</title>
        <authorList>
            <person name="Gilroy R."/>
            <person name="Ravi A."/>
            <person name="Getino M."/>
            <person name="Pursley I."/>
            <person name="Horton D.L."/>
            <person name="Alikhan N.-F."/>
            <person name="Baker D."/>
            <person name="Gharbi K."/>
            <person name="Hall N."/>
            <person name="Watson M."/>
            <person name="Adriaenssens E.M."/>
            <person name="Foster-Nyarko E."/>
            <person name="Jarju S."/>
            <person name="Secka A."/>
            <person name="Antonio M."/>
            <person name="Oren A."/>
            <person name="Chaudhuri R."/>
            <person name="La Ragione R.M."/>
            <person name="Hildebrand F."/>
            <person name="Pallen M.J."/>
        </authorList>
    </citation>
    <scope>NUCLEOTIDE SEQUENCE [LARGE SCALE GENOMIC DNA]</scope>
    <source>
        <strain evidence="2 3">Sa2BUA9</strain>
    </source>
</reference>
<feature type="chain" id="PRO_5045603946" description="Lipoprotein" evidence="1">
    <location>
        <begin position="27"/>
        <end position="90"/>
    </location>
</feature>
<protein>
    <recommendedName>
        <fullName evidence="4">Lipoprotein</fullName>
    </recommendedName>
</protein>
<evidence type="ECO:0000256" key="1">
    <source>
        <dbReference type="SAM" id="SignalP"/>
    </source>
</evidence>
<evidence type="ECO:0008006" key="4">
    <source>
        <dbReference type="Google" id="ProtNLM"/>
    </source>
</evidence>
<organism evidence="2 3">
    <name type="scientific">Psychrobacillus faecigallinarum</name>
    <dbReference type="NCBI Taxonomy" id="2762235"/>
    <lineage>
        <taxon>Bacteria</taxon>
        <taxon>Bacillati</taxon>
        <taxon>Bacillota</taxon>
        <taxon>Bacilli</taxon>
        <taxon>Bacillales</taxon>
        <taxon>Bacillaceae</taxon>
        <taxon>Psychrobacillus</taxon>
    </lineage>
</organism>
<dbReference type="EMBL" id="JACSQO010000001">
    <property type="protein sequence ID" value="MBD7943355.1"/>
    <property type="molecule type" value="Genomic_DNA"/>
</dbReference>
<evidence type="ECO:0000313" key="2">
    <source>
        <dbReference type="EMBL" id="MBD7943355.1"/>
    </source>
</evidence>
<dbReference type="PROSITE" id="PS51257">
    <property type="entry name" value="PROKAR_LIPOPROTEIN"/>
    <property type="match status" value="1"/>
</dbReference>
<evidence type="ECO:0000313" key="3">
    <source>
        <dbReference type="Proteomes" id="UP000640786"/>
    </source>
</evidence>
<comment type="caution">
    <text evidence="2">The sequence shown here is derived from an EMBL/GenBank/DDBJ whole genome shotgun (WGS) entry which is preliminary data.</text>
</comment>